<dbReference type="AlphaFoldDB" id="A0A1C7M150"/>
<dbReference type="Proteomes" id="UP000092993">
    <property type="component" value="Unassembled WGS sequence"/>
</dbReference>
<evidence type="ECO:0000256" key="1">
    <source>
        <dbReference type="SAM" id="MobiDB-lite"/>
    </source>
</evidence>
<proteinExistence type="predicted"/>
<feature type="region of interest" description="Disordered" evidence="1">
    <location>
        <begin position="114"/>
        <end position="146"/>
    </location>
</feature>
<gene>
    <name evidence="2" type="ORF">A0H81_09419</name>
</gene>
<sequence>MEIFHEQQCSAKQYTHEDGSIQLNIGRASASPPLPRAKSPPSSHPYSAPSSASRSSSGSFITSFTASTKRTTPRKTSGSGTVKLVKGTFGGRAQGSQANLLGVLQHFASSILANRPHPLRTPSTPAATPPTSSTNRDHATHYPPQR</sequence>
<dbReference type="OrthoDB" id="2563669at2759"/>
<dbReference type="EMBL" id="LUGG01000013">
    <property type="protein sequence ID" value="OBZ70660.1"/>
    <property type="molecule type" value="Genomic_DNA"/>
</dbReference>
<accession>A0A1C7M150</accession>
<name>A0A1C7M150_GRIFR</name>
<protein>
    <submittedName>
        <fullName evidence="2">Uncharacterized protein</fullName>
    </submittedName>
</protein>
<evidence type="ECO:0000313" key="2">
    <source>
        <dbReference type="EMBL" id="OBZ70660.1"/>
    </source>
</evidence>
<keyword evidence="3" id="KW-1185">Reference proteome</keyword>
<feature type="compositionally biased region" description="Polar residues" evidence="1">
    <location>
        <begin position="68"/>
        <end position="80"/>
    </location>
</feature>
<evidence type="ECO:0000313" key="3">
    <source>
        <dbReference type="Proteomes" id="UP000092993"/>
    </source>
</evidence>
<organism evidence="2 3">
    <name type="scientific">Grifola frondosa</name>
    <name type="common">Maitake</name>
    <name type="synonym">Polyporus frondosus</name>
    <dbReference type="NCBI Taxonomy" id="5627"/>
    <lineage>
        <taxon>Eukaryota</taxon>
        <taxon>Fungi</taxon>
        <taxon>Dikarya</taxon>
        <taxon>Basidiomycota</taxon>
        <taxon>Agaricomycotina</taxon>
        <taxon>Agaricomycetes</taxon>
        <taxon>Polyporales</taxon>
        <taxon>Grifolaceae</taxon>
        <taxon>Grifola</taxon>
    </lineage>
</organism>
<comment type="caution">
    <text evidence="2">The sequence shown here is derived from an EMBL/GenBank/DDBJ whole genome shotgun (WGS) entry which is preliminary data.</text>
</comment>
<reference evidence="2 3" key="1">
    <citation type="submission" date="2016-03" db="EMBL/GenBank/DDBJ databases">
        <title>Whole genome sequencing of Grifola frondosa 9006-11.</title>
        <authorList>
            <person name="Min B."/>
            <person name="Park H."/>
            <person name="Kim J.-G."/>
            <person name="Cho H."/>
            <person name="Oh Y.-L."/>
            <person name="Kong W.-S."/>
            <person name="Choi I.-G."/>
        </authorList>
    </citation>
    <scope>NUCLEOTIDE SEQUENCE [LARGE SCALE GENOMIC DNA]</scope>
    <source>
        <strain evidence="2 3">9006-11</strain>
    </source>
</reference>
<feature type="compositionally biased region" description="Low complexity" evidence="1">
    <location>
        <begin position="121"/>
        <end position="134"/>
    </location>
</feature>
<feature type="region of interest" description="Disordered" evidence="1">
    <location>
        <begin position="1"/>
        <end position="87"/>
    </location>
</feature>
<feature type="compositionally biased region" description="Low complexity" evidence="1">
    <location>
        <begin position="37"/>
        <end position="67"/>
    </location>
</feature>